<organism evidence="1 2">
    <name type="scientific">Pleurodeles waltl</name>
    <name type="common">Iberian ribbed newt</name>
    <dbReference type="NCBI Taxonomy" id="8319"/>
    <lineage>
        <taxon>Eukaryota</taxon>
        <taxon>Metazoa</taxon>
        <taxon>Chordata</taxon>
        <taxon>Craniata</taxon>
        <taxon>Vertebrata</taxon>
        <taxon>Euteleostomi</taxon>
        <taxon>Amphibia</taxon>
        <taxon>Batrachia</taxon>
        <taxon>Caudata</taxon>
        <taxon>Salamandroidea</taxon>
        <taxon>Salamandridae</taxon>
        <taxon>Pleurodelinae</taxon>
        <taxon>Pleurodeles</taxon>
    </lineage>
</organism>
<evidence type="ECO:0000313" key="2">
    <source>
        <dbReference type="Proteomes" id="UP001066276"/>
    </source>
</evidence>
<protein>
    <submittedName>
        <fullName evidence="1">Uncharacterized protein</fullName>
    </submittedName>
</protein>
<sequence length="130" mass="13781">MGGWARVHMSGCRGIIDEYSERGVPVRGRPVALRADPSVVLRVFLARGCISSEGKEPWEIVRPGSLARVFISVGCGGGCIVPMCSGWSERPDTSAVRVPRAPLGAGERGVRGSGSTTDSAQCWLTAARLR</sequence>
<dbReference type="EMBL" id="JANPWB010000002">
    <property type="protein sequence ID" value="KAJ1208612.1"/>
    <property type="molecule type" value="Genomic_DNA"/>
</dbReference>
<dbReference type="Proteomes" id="UP001066276">
    <property type="component" value="Chromosome 1_2"/>
</dbReference>
<gene>
    <name evidence="1" type="ORF">NDU88_003995</name>
</gene>
<name>A0AAV7W401_PLEWA</name>
<evidence type="ECO:0000313" key="1">
    <source>
        <dbReference type="EMBL" id="KAJ1208612.1"/>
    </source>
</evidence>
<comment type="caution">
    <text evidence="1">The sequence shown here is derived from an EMBL/GenBank/DDBJ whole genome shotgun (WGS) entry which is preliminary data.</text>
</comment>
<keyword evidence="2" id="KW-1185">Reference proteome</keyword>
<reference evidence="1" key="1">
    <citation type="journal article" date="2022" name="bioRxiv">
        <title>Sequencing and chromosome-scale assembly of the giantPleurodeles waltlgenome.</title>
        <authorList>
            <person name="Brown T."/>
            <person name="Elewa A."/>
            <person name="Iarovenko S."/>
            <person name="Subramanian E."/>
            <person name="Araus A.J."/>
            <person name="Petzold A."/>
            <person name="Susuki M."/>
            <person name="Suzuki K.-i.T."/>
            <person name="Hayashi T."/>
            <person name="Toyoda A."/>
            <person name="Oliveira C."/>
            <person name="Osipova E."/>
            <person name="Leigh N.D."/>
            <person name="Simon A."/>
            <person name="Yun M.H."/>
        </authorList>
    </citation>
    <scope>NUCLEOTIDE SEQUENCE</scope>
    <source>
        <strain evidence="1">20211129_DDA</strain>
        <tissue evidence="1">Liver</tissue>
    </source>
</reference>
<proteinExistence type="predicted"/>
<accession>A0AAV7W401</accession>
<dbReference type="AlphaFoldDB" id="A0AAV7W401"/>